<protein>
    <submittedName>
        <fullName evidence="1">Uncharacterized protein</fullName>
    </submittedName>
</protein>
<sequence length="104" mass="12022">MDAAPLAMATDPLGDGEDMRLIERLAQRGATVTGGAEMEALLRLRWFRNTRKISFDQIRGIDQLSVVEQFTPQPDRCERRRSRHDRTQGSAVFDNIKHFHLNWQ</sequence>
<proteinExistence type="predicted"/>
<evidence type="ECO:0000313" key="2">
    <source>
        <dbReference type="Proteomes" id="UP000004550"/>
    </source>
</evidence>
<dbReference type="EMBL" id="CP013070">
    <property type="protein sequence ID" value="APL93335.1"/>
    <property type="molecule type" value="Genomic_DNA"/>
</dbReference>
<gene>
    <name evidence="1" type="ORF">SIDU_01685</name>
</gene>
<evidence type="ECO:0000313" key="1">
    <source>
        <dbReference type="EMBL" id="APL93335.1"/>
    </source>
</evidence>
<dbReference type="AlphaFoldDB" id="A0A1L5BKB2"/>
<dbReference type="RefSeq" id="WP_007683754.1">
    <property type="nucleotide sequence ID" value="NZ_CP013070.1"/>
</dbReference>
<reference evidence="1 2" key="1">
    <citation type="journal article" date="2012" name="J. Bacteriol.">
        <title>Genome sequence of Sphingobium indicum B90A, a hexachlorocyclohexane-degrading bacterium.</title>
        <authorList>
            <person name="Anand S."/>
            <person name="Sangwan N."/>
            <person name="Lata P."/>
            <person name="Kaur J."/>
            <person name="Dua A."/>
            <person name="Singh A.K."/>
            <person name="Verma M."/>
            <person name="Kaur J."/>
            <person name="Khurana J.P."/>
            <person name="Khurana P."/>
            <person name="Mathur S."/>
            <person name="Lal R."/>
        </authorList>
    </citation>
    <scope>NUCLEOTIDE SEQUENCE [LARGE SCALE GENOMIC DNA]</scope>
    <source>
        <strain evidence="2">DSM 16412 / CCM 7286 / MTCC 6364 / B90A</strain>
    </source>
</reference>
<accession>A0A1L5BKB2</accession>
<organism evidence="1 2">
    <name type="scientific">Sphingobium indicum (strain DSM 16412 / CCM 7286 / MTCC 6364 / B90A)</name>
    <dbReference type="NCBI Taxonomy" id="861109"/>
    <lineage>
        <taxon>Bacteria</taxon>
        <taxon>Pseudomonadati</taxon>
        <taxon>Pseudomonadota</taxon>
        <taxon>Alphaproteobacteria</taxon>
        <taxon>Sphingomonadales</taxon>
        <taxon>Sphingomonadaceae</taxon>
        <taxon>Sphingobium</taxon>
    </lineage>
</organism>
<dbReference type="KEGG" id="sinb:SIDU_01685"/>
<dbReference type="Proteomes" id="UP000004550">
    <property type="component" value="Chromosome"/>
</dbReference>
<name>A0A1L5BKB2_SPHIB</name>